<evidence type="ECO:0000256" key="1">
    <source>
        <dbReference type="SAM" id="MobiDB-lite"/>
    </source>
</evidence>
<comment type="caution">
    <text evidence="2">The sequence shown here is derived from an EMBL/GenBank/DDBJ whole genome shotgun (WGS) entry which is preliminary data.</text>
</comment>
<feature type="compositionally biased region" description="Basic residues" evidence="1">
    <location>
        <begin position="47"/>
        <end position="56"/>
    </location>
</feature>
<dbReference type="AlphaFoldDB" id="A0A9D3ZNN5"/>
<feature type="region of interest" description="Disordered" evidence="1">
    <location>
        <begin position="16"/>
        <end position="81"/>
    </location>
</feature>
<evidence type="ECO:0000313" key="3">
    <source>
        <dbReference type="Proteomes" id="UP000828251"/>
    </source>
</evidence>
<feature type="compositionally biased region" description="Basic and acidic residues" evidence="1">
    <location>
        <begin position="25"/>
        <end position="35"/>
    </location>
</feature>
<gene>
    <name evidence="2" type="ORF">J1N35_033766</name>
</gene>
<sequence length="81" mass="9260">MGIALATLAHTAMDHDLENEALIGEEGKKRSRGDIDELPDQDDTNKNSHRSTKKKDKIYLEEDAMNRSEIIPEGKWRRNPD</sequence>
<organism evidence="2 3">
    <name type="scientific">Gossypium stocksii</name>
    <dbReference type="NCBI Taxonomy" id="47602"/>
    <lineage>
        <taxon>Eukaryota</taxon>
        <taxon>Viridiplantae</taxon>
        <taxon>Streptophyta</taxon>
        <taxon>Embryophyta</taxon>
        <taxon>Tracheophyta</taxon>
        <taxon>Spermatophyta</taxon>
        <taxon>Magnoliopsida</taxon>
        <taxon>eudicotyledons</taxon>
        <taxon>Gunneridae</taxon>
        <taxon>Pentapetalae</taxon>
        <taxon>rosids</taxon>
        <taxon>malvids</taxon>
        <taxon>Malvales</taxon>
        <taxon>Malvaceae</taxon>
        <taxon>Malvoideae</taxon>
        <taxon>Gossypium</taxon>
    </lineage>
</organism>
<dbReference type="Proteomes" id="UP000828251">
    <property type="component" value="Unassembled WGS sequence"/>
</dbReference>
<evidence type="ECO:0000313" key="2">
    <source>
        <dbReference type="EMBL" id="KAH1055701.1"/>
    </source>
</evidence>
<feature type="compositionally biased region" description="Basic and acidic residues" evidence="1">
    <location>
        <begin position="57"/>
        <end position="81"/>
    </location>
</feature>
<protein>
    <submittedName>
        <fullName evidence="2">Uncharacterized protein</fullName>
    </submittedName>
</protein>
<proteinExistence type="predicted"/>
<keyword evidence="3" id="KW-1185">Reference proteome</keyword>
<accession>A0A9D3ZNN5</accession>
<dbReference type="EMBL" id="JAIQCV010000010">
    <property type="protein sequence ID" value="KAH1055701.1"/>
    <property type="molecule type" value="Genomic_DNA"/>
</dbReference>
<reference evidence="2 3" key="1">
    <citation type="journal article" date="2021" name="Plant Biotechnol. J.">
        <title>Multi-omics assisted identification of the key and species-specific regulatory components of drought-tolerant mechanisms in Gossypium stocksii.</title>
        <authorList>
            <person name="Yu D."/>
            <person name="Ke L."/>
            <person name="Zhang D."/>
            <person name="Wu Y."/>
            <person name="Sun Y."/>
            <person name="Mei J."/>
            <person name="Sun J."/>
            <person name="Sun Y."/>
        </authorList>
    </citation>
    <scope>NUCLEOTIDE SEQUENCE [LARGE SCALE GENOMIC DNA]</scope>
    <source>
        <strain evidence="3">cv. E1</strain>
        <tissue evidence="2">Leaf</tissue>
    </source>
</reference>
<name>A0A9D3ZNN5_9ROSI</name>